<feature type="compositionally biased region" description="Acidic residues" evidence="1">
    <location>
        <begin position="477"/>
        <end position="491"/>
    </location>
</feature>
<keyword evidence="3" id="KW-1185">Reference proteome</keyword>
<dbReference type="OrthoDB" id="2749745at2759"/>
<dbReference type="Proteomes" id="UP000029665">
    <property type="component" value="Unassembled WGS sequence"/>
</dbReference>
<gene>
    <name evidence="2" type="ORF">BN946_scf184657.g28</name>
</gene>
<protein>
    <submittedName>
        <fullName evidence="2">Uncharacterized protein</fullName>
    </submittedName>
</protein>
<name>A0A060SX95_PYCCI</name>
<dbReference type="OMA" id="HSICYIA"/>
<dbReference type="STRING" id="5643.A0A060SX95"/>
<accession>A0A060SX95</accession>
<organism evidence="2 3">
    <name type="scientific">Pycnoporus cinnabarinus</name>
    <name type="common">Cinnabar-red polypore</name>
    <name type="synonym">Trametes cinnabarina</name>
    <dbReference type="NCBI Taxonomy" id="5643"/>
    <lineage>
        <taxon>Eukaryota</taxon>
        <taxon>Fungi</taxon>
        <taxon>Dikarya</taxon>
        <taxon>Basidiomycota</taxon>
        <taxon>Agaricomycotina</taxon>
        <taxon>Agaricomycetes</taxon>
        <taxon>Polyporales</taxon>
        <taxon>Polyporaceae</taxon>
        <taxon>Trametes</taxon>
    </lineage>
</organism>
<evidence type="ECO:0000256" key="1">
    <source>
        <dbReference type="SAM" id="MobiDB-lite"/>
    </source>
</evidence>
<dbReference type="EMBL" id="CCBP010000443">
    <property type="protein sequence ID" value="CDO77153.1"/>
    <property type="molecule type" value="Genomic_DNA"/>
</dbReference>
<dbReference type="InterPro" id="IPR046521">
    <property type="entry name" value="DUF6698"/>
</dbReference>
<dbReference type="HOGENOM" id="CLU_597358_0_0_1"/>
<feature type="region of interest" description="Disordered" evidence="1">
    <location>
        <begin position="1"/>
        <end position="84"/>
    </location>
</feature>
<evidence type="ECO:0000313" key="2">
    <source>
        <dbReference type="EMBL" id="CDO77153.1"/>
    </source>
</evidence>
<evidence type="ECO:0000313" key="3">
    <source>
        <dbReference type="Proteomes" id="UP000029665"/>
    </source>
</evidence>
<proteinExistence type="predicted"/>
<dbReference type="AlphaFoldDB" id="A0A060SX95"/>
<feature type="region of interest" description="Disordered" evidence="1">
    <location>
        <begin position="458"/>
        <end position="491"/>
    </location>
</feature>
<sequence length="491" mass="55349">MAPFAGLKRKSKKGQPTTRTPSPPILQPTRETAHVPHMYTRAAVENAEDSQARGSSTKKRKHVEESSADSSPPSSPHPKAKSKPVAFNKRVIASYEALDHKAQEATRITLGFQRLYEAARFLPRLVGQYANYDSILTQGLVREFAYKDPEAKAGLQAMHEEQLEIMHYNSFWESFVCYPIIKDFFPGFSEHTAYLRRKPDLVCQMATFMRSVANKARSDDACRLKDPDHILRLCSSLTTTEREEVHAKMRRGFNHPATGRLLCPIRLLGDFDQDPEAFCREVRARRKGGLKILSTDWPLLLYDYDLYLEGHDPEDPDDCLPGFMRSQILLDSYRATFTGMSTTSIADSTPSGKTKGKPSISRSYDHREVTLHSICYIAALVRFALNAQLEWDDNDMDFYGRKFFNAIQTLFMRNEEFTNDLLAWWNEQIYGESTSDPEEAPDTDTAFTRMLARDDARRKAAAAQAARASGSAVPEGEGSDADEDADGEADA</sequence>
<reference evidence="2" key="1">
    <citation type="submission" date="2014-01" db="EMBL/GenBank/DDBJ databases">
        <title>The genome of the white-rot fungus Pycnoporus cinnabarinus: a basidiomycete model with a versatile arsenal for lignocellulosic biomass breakdown.</title>
        <authorList>
            <person name="Levasseur A."/>
            <person name="Lomascolo A."/>
            <person name="Ruiz-Duenas F.J."/>
            <person name="Uzan E."/>
            <person name="Piumi F."/>
            <person name="Kues U."/>
            <person name="Ram A.F.J."/>
            <person name="Murat C."/>
            <person name="Haon M."/>
            <person name="Benoit I."/>
            <person name="Arfi Y."/>
            <person name="Chevret D."/>
            <person name="Drula E."/>
            <person name="Kwon M.J."/>
            <person name="Gouret P."/>
            <person name="Lesage-Meessen L."/>
            <person name="Lombard V."/>
            <person name="Mariette J."/>
            <person name="Noirot C."/>
            <person name="Park J."/>
            <person name="Patyshakuliyeva A."/>
            <person name="Wieneger R.A.B."/>
            <person name="Wosten H.A.B."/>
            <person name="Martin F."/>
            <person name="Coutinho P.M."/>
            <person name="de Vries R."/>
            <person name="Martinez A.T."/>
            <person name="Klopp C."/>
            <person name="Pontarotti P."/>
            <person name="Henrissat B."/>
            <person name="Record E."/>
        </authorList>
    </citation>
    <scope>NUCLEOTIDE SEQUENCE [LARGE SCALE GENOMIC DNA]</scope>
    <source>
        <strain evidence="2">BRFM137</strain>
    </source>
</reference>
<dbReference type="Pfam" id="PF20414">
    <property type="entry name" value="DUF6698"/>
    <property type="match status" value="1"/>
</dbReference>
<comment type="caution">
    <text evidence="2">The sequence shown here is derived from an EMBL/GenBank/DDBJ whole genome shotgun (WGS) entry which is preliminary data.</text>
</comment>